<name>A0A1Z5HNS2_9FIRM</name>
<dbReference type="AlphaFoldDB" id="A0A1Z5HNS2"/>
<comment type="caution">
    <text evidence="1">The sequence shown here is derived from an EMBL/GenBank/DDBJ whole genome shotgun (WGS) entry which is preliminary data.</text>
</comment>
<gene>
    <name evidence="1" type="ORF">KKC1_03410</name>
</gene>
<protein>
    <submittedName>
        <fullName evidence="1">Uncharacterized protein</fullName>
    </submittedName>
</protein>
<evidence type="ECO:0000313" key="1">
    <source>
        <dbReference type="EMBL" id="GAW91179.1"/>
    </source>
</evidence>
<sequence>MNLIMLCFALAQQPLWSIIVTNASGVKNFIPINKGSRFVLPPCLID</sequence>
<keyword evidence="2" id="KW-1185">Reference proteome</keyword>
<dbReference type="EMBL" id="BDGJ01000008">
    <property type="protein sequence ID" value="GAW91179.1"/>
    <property type="molecule type" value="Genomic_DNA"/>
</dbReference>
<organism evidence="1 2">
    <name type="scientific">Calderihabitans maritimus</name>
    <dbReference type="NCBI Taxonomy" id="1246530"/>
    <lineage>
        <taxon>Bacteria</taxon>
        <taxon>Bacillati</taxon>
        <taxon>Bacillota</taxon>
        <taxon>Clostridia</taxon>
        <taxon>Neomoorellales</taxon>
        <taxon>Calderihabitantaceae</taxon>
        <taxon>Calderihabitans</taxon>
    </lineage>
</organism>
<reference evidence="2" key="1">
    <citation type="journal article" date="2017" name="Appl. Environ. Microbiol.">
        <title>Genomic analysis of Calderihabitans maritimus KKC1, a thermophilic hydrogenogenic carboxydotrophic bacterium isolated from marine sediment.</title>
        <authorList>
            <person name="Omae K."/>
            <person name="Yoneda Y."/>
            <person name="Fukuyama Y."/>
            <person name="Yoshida T."/>
            <person name="Sako Y."/>
        </authorList>
    </citation>
    <scope>NUCLEOTIDE SEQUENCE [LARGE SCALE GENOMIC DNA]</scope>
    <source>
        <strain evidence="2">KKC1</strain>
    </source>
</reference>
<accession>A0A1Z5HNS2</accession>
<dbReference type="Proteomes" id="UP000197032">
    <property type="component" value="Unassembled WGS sequence"/>
</dbReference>
<proteinExistence type="predicted"/>
<evidence type="ECO:0000313" key="2">
    <source>
        <dbReference type="Proteomes" id="UP000197032"/>
    </source>
</evidence>